<feature type="region of interest" description="Disordered" evidence="1">
    <location>
        <begin position="223"/>
        <end position="252"/>
    </location>
</feature>
<evidence type="ECO:0000313" key="2">
    <source>
        <dbReference type="EMBL" id="KXZ54302.1"/>
    </source>
</evidence>
<sequence length="421" mass="42128">MVPAAGGAAAAENLAGSSLASHSDDDDDDDLCRSLVKELSSSQVLEHSSRLLLLSLLDAYGGVPACAASAAAATAASRKGRGGSEAVRGLAALREHTGFMIGSMSTAAKALIHAAGNLLPDASPPPLRSPPLWDTCTQYLGLAAAGATLAAAGLGGDGGGGLGSDAATSAFGLHPAVAASLRCVAAAAPAPGRDDGGVAQAGGGMEGERLFAVLLSMVEAETNRTAGRQGSSGGRGGGGSVGGGDDEGSLPATAPVDLSTAFSCGVLPALEACARALSRSDDPRDARCLSGLLNGPLLSQPGSTLQLLAFGPQRQVAPLLTTLGKVLHRCVDAAEEAVLANAAVQERALQAETGPRKQLRRLLSLLLHRWLPPLTRAVVSVVLVVSVVSFVSVAPRVPCIADALYVMTQDSLGCRARCGRS</sequence>
<dbReference type="EMBL" id="LSYV01000006">
    <property type="protein sequence ID" value="KXZ54302.1"/>
    <property type="molecule type" value="Genomic_DNA"/>
</dbReference>
<name>A0A150GX94_GONPE</name>
<dbReference type="Proteomes" id="UP000075714">
    <property type="component" value="Unassembled WGS sequence"/>
</dbReference>
<evidence type="ECO:0000256" key="1">
    <source>
        <dbReference type="SAM" id="MobiDB-lite"/>
    </source>
</evidence>
<accession>A0A150GX94</accession>
<evidence type="ECO:0000313" key="3">
    <source>
        <dbReference type="Proteomes" id="UP000075714"/>
    </source>
</evidence>
<dbReference type="AlphaFoldDB" id="A0A150GX94"/>
<protein>
    <submittedName>
        <fullName evidence="2">Uncharacterized protein</fullName>
    </submittedName>
</protein>
<feature type="compositionally biased region" description="Gly residues" evidence="1">
    <location>
        <begin position="230"/>
        <end position="243"/>
    </location>
</feature>
<gene>
    <name evidence="2" type="ORF">GPECTOR_5g388</name>
</gene>
<reference evidence="3" key="1">
    <citation type="journal article" date="2016" name="Nat. Commun.">
        <title>The Gonium pectorale genome demonstrates co-option of cell cycle regulation during the evolution of multicellularity.</title>
        <authorList>
            <person name="Hanschen E.R."/>
            <person name="Marriage T.N."/>
            <person name="Ferris P.J."/>
            <person name="Hamaji T."/>
            <person name="Toyoda A."/>
            <person name="Fujiyama A."/>
            <person name="Neme R."/>
            <person name="Noguchi H."/>
            <person name="Minakuchi Y."/>
            <person name="Suzuki M."/>
            <person name="Kawai-Toyooka H."/>
            <person name="Smith D.R."/>
            <person name="Sparks H."/>
            <person name="Anderson J."/>
            <person name="Bakaric R."/>
            <person name="Luria V."/>
            <person name="Karger A."/>
            <person name="Kirschner M.W."/>
            <person name="Durand P.M."/>
            <person name="Michod R.E."/>
            <person name="Nozaki H."/>
            <person name="Olson B.J."/>
        </authorList>
    </citation>
    <scope>NUCLEOTIDE SEQUENCE [LARGE SCALE GENOMIC DNA]</scope>
    <source>
        <strain evidence="3">NIES-2863</strain>
    </source>
</reference>
<keyword evidence="3" id="KW-1185">Reference proteome</keyword>
<comment type="caution">
    <text evidence="2">The sequence shown here is derived from an EMBL/GenBank/DDBJ whole genome shotgun (WGS) entry which is preliminary data.</text>
</comment>
<organism evidence="2 3">
    <name type="scientific">Gonium pectorale</name>
    <name type="common">Green alga</name>
    <dbReference type="NCBI Taxonomy" id="33097"/>
    <lineage>
        <taxon>Eukaryota</taxon>
        <taxon>Viridiplantae</taxon>
        <taxon>Chlorophyta</taxon>
        <taxon>core chlorophytes</taxon>
        <taxon>Chlorophyceae</taxon>
        <taxon>CS clade</taxon>
        <taxon>Chlamydomonadales</taxon>
        <taxon>Volvocaceae</taxon>
        <taxon>Gonium</taxon>
    </lineage>
</organism>
<proteinExistence type="predicted"/>